<evidence type="ECO:0000313" key="3">
    <source>
        <dbReference type="EMBL" id="KCV72093.1"/>
    </source>
</evidence>
<dbReference type="Proteomes" id="UP000030693">
    <property type="component" value="Unassembled WGS sequence"/>
</dbReference>
<keyword evidence="2" id="KW-0862">Zinc</keyword>
<dbReference type="InterPro" id="IPR002124">
    <property type="entry name" value="Cyt_c_oxidase_su5b"/>
</dbReference>
<dbReference type="EMBL" id="KB932202">
    <property type="protein sequence ID" value="KCV72093.1"/>
    <property type="molecule type" value="Genomic_DNA"/>
</dbReference>
<evidence type="ECO:0000256" key="1">
    <source>
        <dbReference type="ARBA" id="ARBA00022723"/>
    </source>
</evidence>
<dbReference type="AlphaFoldDB" id="A0A058ZDU0"/>
<gene>
    <name evidence="3" type="ORF">H696_01500</name>
</gene>
<dbReference type="GO" id="GO:0046872">
    <property type="term" value="F:metal ion binding"/>
    <property type="evidence" value="ECO:0007669"/>
    <property type="project" value="UniProtKB-KW"/>
</dbReference>
<dbReference type="PANTHER" id="PTHR10122:SF0">
    <property type="entry name" value="CYTOCHROME C OXIDASE SUBUNIT 5B, ISOFORM A-RELATED"/>
    <property type="match status" value="1"/>
</dbReference>
<evidence type="ECO:0000313" key="4">
    <source>
        <dbReference type="Proteomes" id="UP000030693"/>
    </source>
</evidence>
<dbReference type="GO" id="GO:0045277">
    <property type="term" value="C:respiratory chain complex IV"/>
    <property type="evidence" value="ECO:0007669"/>
    <property type="project" value="InterPro"/>
</dbReference>
<dbReference type="PANTHER" id="PTHR10122">
    <property type="entry name" value="CYTOCHROME C OXIDASE SUBUNIT 5B, MITOCHONDRIAL"/>
    <property type="match status" value="1"/>
</dbReference>
<keyword evidence="1" id="KW-0479">Metal-binding</keyword>
<dbReference type="PROSITE" id="PS51359">
    <property type="entry name" value="COX5B_2"/>
    <property type="match status" value="1"/>
</dbReference>
<dbReference type="GO" id="GO:0005740">
    <property type="term" value="C:mitochondrial envelope"/>
    <property type="evidence" value="ECO:0007669"/>
    <property type="project" value="InterPro"/>
</dbReference>
<name>A0A058ZDU0_FONAL</name>
<dbReference type="GO" id="GO:0006123">
    <property type="term" value="P:mitochondrial electron transport, cytochrome c to oxygen"/>
    <property type="evidence" value="ECO:0007669"/>
    <property type="project" value="InterPro"/>
</dbReference>
<dbReference type="GeneID" id="20526225"/>
<dbReference type="SUPFAM" id="SSF57802">
    <property type="entry name" value="Rubredoxin-like"/>
    <property type="match status" value="1"/>
</dbReference>
<dbReference type="RefSeq" id="XP_009493671.1">
    <property type="nucleotide sequence ID" value="XM_009495396.1"/>
</dbReference>
<reference evidence="3" key="1">
    <citation type="submission" date="2013-04" db="EMBL/GenBank/DDBJ databases">
        <title>The Genome Sequence of Fonticula alba ATCC 38817.</title>
        <authorList>
            <consortium name="The Broad Institute Genomics Platform"/>
            <person name="Russ C."/>
            <person name="Cuomo C."/>
            <person name="Burger G."/>
            <person name="Gray M.W."/>
            <person name="Holland P.W.H."/>
            <person name="King N."/>
            <person name="Lang F.B.F."/>
            <person name="Roger A.J."/>
            <person name="Ruiz-Trillo I."/>
            <person name="Brown M."/>
            <person name="Walker B."/>
            <person name="Young S."/>
            <person name="Zeng Q."/>
            <person name="Gargeya S."/>
            <person name="Fitzgerald M."/>
            <person name="Haas B."/>
            <person name="Abouelleil A."/>
            <person name="Allen A.W."/>
            <person name="Alvarado L."/>
            <person name="Arachchi H.M."/>
            <person name="Berlin A.M."/>
            <person name="Chapman S.B."/>
            <person name="Gainer-Dewar J."/>
            <person name="Goldberg J."/>
            <person name="Griggs A."/>
            <person name="Gujja S."/>
            <person name="Hansen M."/>
            <person name="Howarth C."/>
            <person name="Imamovic A."/>
            <person name="Ireland A."/>
            <person name="Larimer J."/>
            <person name="McCowan C."/>
            <person name="Murphy C."/>
            <person name="Pearson M."/>
            <person name="Poon T.W."/>
            <person name="Priest M."/>
            <person name="Roberts A."/>
            <person name="Saif S."/>
            <person name="Shea T."/>
            <person name="Sisk P."/>
            <person name="Sykes S."/>
            <person name="Wortman J."/>
            <person name="Nusbaum C."/>
            <person name="Birren B."/>
        </authorList>
    </citation>
    <scope>NUCLEOTIDE SEQUENCE [LARGE SCALE GENOMIC DNA]</scope>
    <source>
        <strain evidence="3">ATCC 38817</strain>
    </source>
</reference>
<proteinExistence type="predicted"/>
<accession>A0A058ZDU0</accession>
<keyword evidence="4" id="KW-1185">Reference proteome</keyword>
<dbReference type="Gene3D" id="2.60.11.10">
    <property type="entry name" value="Cytochrome c oxidase, subunit Vb"/>
    <property type="match status" value="1"/>
</dbReference>
<protein>
    <recommendedName>
        <fullName evidence="5">Cytochrome c oxidase subunit 5b</fullName>
    </recommendedName>
</protein>
<evidence type="ECO:0000256" key="2">
    <source>
        <dbReference type="ARBA" id="ARBA00022833"/>
    </source>
</evidence>
<dbReference type="Pfam" id="PF01215">
    <property type="entry name" value="COX5B"/>
    <property type="match status" value="1"/>
</dbReference>
<dbReference type="InterPro" id="IPR036972">
    <property type="entry name" value="Cyt_c_oxidase_su5b_sf"/>
</dbReference>
<organism evidence="3">
    <name type="scientific">Fonticula alba</name>
    <name type="common">Slime mold</name>
    <dbReference type="NCBI Taxonomy" id="691883"/>
    <lineage>
        <taxon>Eukaryota</taxon>
        <taxon>Rotosphaerida</taxon>
        <taxon>Fonticulaceae</taxon>
        <taxon>Fonticula</taxon>
    </lineage>
</organism>
<evidence type="ECO:0008006" key="5">
    <source>
        <dbReference type="Google" id="ProtNLM"/>
    </source>
</evidence>
<dbReference type="OrthoDB" id="10249250at2759"/>
<sequence length="180" mass="19985">MLRTATFLVSASTRTASRVAFRGFASAAAGGNNNTAQQPEDDGVDYATAPINPDPNAEEYKPIGSPAYFEHGYRTPRYEIPRNIDLLTGNSRIEYIRMLQGKFDASNEPNPNPHFGTKENPIIIPCGEESAIVGCQGLCPHIDEPGYMEYWTMPVNTEGRCQECGQYFKCIADESQNIYY</sequence>